<dbReference type="PROSITE" id="PS51195">
    <property type="entry name" value="Q_MOTIF"/>
    <property type="match status" value="1"/>
</dbReference>
<keyword evidence="5 11" id="KW-0347">Helicase</keyword>
<dbReference type="InterPro" id="IPR027417">
    <property type="entry name" value="P-loop_NTPase"/>
</dbReference>
<comment type="catalytic activity">
    <reaction evidence="8">
        <text>ATP + H2O = ADP + phosphate + H(+)</text>
        <dbReference type="Rhea" id="RHEA:13065"/>
        <dbReference type="ChEBI" id="CHEBI:15377"/>
        <dbReference type="ChEBI" id="CHEBI:15378"/>
        <dbReference type="ChEBI" id="CHEBI:30616"/>
        <dbReference type="ChEBI" id="CHEBI:43474"/>
        <dbReference type="ChEBI" id="CHEBI:456216"/>
        <dbReference type="EC" id="3.6.4.13"/>
    </reaction>
</comment>
<evidence type="ECO:0000256" key="9">
    <source>
        <dbReference type="ARBA" id="ARBA00067932"/>
    </source>
</evidence>
<evidence type="ECO:0000259" key="14">
    <source>
        <dbReference type="PROSITE" id="PS51194"/>
    </source>
</evidence>
<dbReference type="PROSITE" id="PS00039">
    <property type="entry name" value="DEAD_ATP_HELICASE"/>
    <property type="match status" value="1"/>
</dbReference>
<feature type="short sequence motif" description="Q motif" evidence="10">
    <location>
        <begin position="2"/>
        <end position="30"/>
    </location>
</feature>
<evidence type="ECO:0000256" key="5">
    <source>
        <dbReference type="ARBA" id="ARBA00022806"/>
    </source>
</evidence>
<evidence type="ECO:0000256" key="7">
    <source>
        <dbReference type="ARBA" id="ARBA00038437"/>
    </source>
</evidence>
<evidence type="ECO:0000256" key="10">
    <source>
        <dbReference type="PROSITE-ProRule" id="PRU00552"/>
    </source>
</evidence>
<reference evidence="16 17" key="1">
    <citation type="submission" date="2019-11" db="EMBL/GenBank/DDBJ databases">
        <title>Genome sequences of 17 halophilic strains isolated from different environments.</title>
        <authorList>
            <person name="Furrow R.E."/>
        </authorList>
    </citation>
    <scope>NUCLEOTIDE SEQUENCE [LARGE SCALE GENOMIC DNA]</scope>
    <source>
        <strain evidence="16 17">22506_14_FS</strain>
    </source>
</reference>
<dbReference type="InterPro" id="IPR014014">
    <property type="entry name" value="RNA_helicase_DEAD_Q_motif"/>
</dbReference>
<organism evidence="16 17">
    <name type="scientific">Guptibacillus hwajinpoensis</name>
    <dbReference type="NCBI Taxonomy" id="208199"/>
    <lineage>
        <taxon>Bacteria</taxon>
        <taxon>Bacillati</taxon>
        <taxon>Bacillota</taxon>
        <taxon>Bacilli</taxon>
        <taxon>Bacillales</taxon>
        <taxon>Guptibacillaceae</taxon>
        <taxon>Guptibacillus</taxon>
    </lineage>
</organism>
<feature type="region of interest" description="Disordered" evidence="12">
    <location>
        <begin position="437"/>
        <end position="496"/>
    </location>
</feature>
<dbReference type="SMART" id="SM00490">
    <property type="entry name" value="HELICc"/>
    <property type="match status" value="1"/>
</dbReference>
<dbReference type="CDD" id="cd18787">
    <property type="entry name" value="SF2_C_DEAD"/>
    <property type="match status" value="1"/>
</dbReference>
<dbReference type="GO" id="GO:0005840">
    <property type="term" value="C:ribosome"/>
    <property type="evidence" value="ECO:0007669"/>
    <property type="project" value="TreeGrafter"/>
</dbReference>
<dbReference type="GO" id="GO:0003724">
    <property type="term" value="F:RNA helicase activity"/>
    <property type="evidence" value="ECO:0007669"/>
    <property type="project" value="UniProtKB-EC"/>
</dbReference>
<dbReference type="PANTHER" id="PTHR47963">
    <property type="entry name" value="DEAD-BOX ATP-DEPENDENT RNA HELICASE 47, MITOCHONDRIAL"/>
    <property type="match status" value="1"/>
</dbReference>
<comment type="caution">
    <text evidence="16">The sequence shown here is derived from an EMBL/GenBank/DDBJ whole genome shotgun (WGS) entry which is preliminary data.</text>
</comment>
<evidence type="ECO:0000256" key="1">
    <source>
        <dbReference type="ARBA" id="ARBA00012552"/>
    </source>
</evidence>
<evidence type="ECO:0000259" key="15">
    <source>
        <dbReference type="PROSITE" id="PS51195"/>
    </source>
</evidence>
<evidence type="ECO:0000313" key="17">
    <source>
        <dbReference type="Proteomes" id="UP000447833"/>
    </source>
</evidence>
<dbReference type="InterPro" id="IPR014001">
    <property type="entry name" value="Helicase_ATP-bd"/>
</dbReference>
<evidence type="ECO:0000256" key="2">
    <source>
        <dbReference type="ARBA" id="ARBA00022490"/>
    </source>
</evidence>
<dbReference type="EC" id="3.6.4.13" evidence="1"/>
<accession>A0A845EZI3</accession>
<dbReference type="CDD" id="cd00268">
    <property type="entry name" value="DEADc"/>
    <property type="match status" value="1"/>
</dbReference>
<dbReference type="InterPro" id="IPR000629">
    <property type="entry name" value="RNA-helicase_DEAD-box_CS"/>
</dbReference>
<dbReference type="FunFam" id="3.40.50.300:FF:000108">
    <property type="entry name" value="ATP-dependent RNA helicase RhlE"/>
    <property type="match status" value="1"/>
</dbReference>
<dbReference type="GO" id="GO:0005829">
    <property type="term" value="C:cytosol"/>
    <property type="evidence" value="ECO:0007669"/>
    <property type="project" value="TreeGrafter"/>
</dbReference>
<dbReference type="GO" id="GO:0016787">
    <property type="term" value="F:hydrolase activity"/>
    <property type="evidence" value="ECO:0007669"/>
    <property type="project" value="UniProtKB-KW"/>
</dbReference>
<dbReference type="InterPro" id="IPR050547">
    <property type="entry name" value="DEAD_box_RNA_helicases"/>
</dbReference>
<name>A0A845EZI3_9BACL</name>
<keyword evidence="6 11" id="KW-0067">ATP-binding</keyword>
<evidence type="ECO:0000313" key="16">
    <source>
        <dbReference type="EMBL" id="MYL63906.1"/>
    </source>
</evidence>
<dbReference type="PROSITE" id="PS51194">
    <property type="entry name" value="HELICASE_CTER"/>
    <property type="match status" value="1"/>
</dbReference>
<dbReference type="GO" id="GO:0033592">
    <property type="term" value="F:RNA strand annealing activity"/>
    <property type="evidence" value="ECO:0007669"/>
    <property type="project" value="TreeGrafter"/>
</dbReference>
<dbReference type="InterPro" id="IPR044742">
    <property type="entry name" value="DEAD/DEAH_RhlB"/>
</dbReference>
<proteinExistence type="inferred from homology"/>
<dbReference type="AlphaFoldDB" id="A0A845EZI3"/>
<dbReference type="Pfam" id="PF00270">
    <property type="entry name" value="DEAD"/>
    <property type="match status" value="1"/>
</dbReference>
<dbReference type="PANTHER" id="PTHR47963:SF5">
    <property type="entry name" value="DEAD-BOX ATP-DEPENDENT RNA HELICASE CSHA"/>
    <property type="match status" value="1"/>
</dbReference>
<evidence type="ECO:0000256" key="8">
    <source>
        <dbReference type="ARBA" id="ARBA00047984"/>
    </source>
</evidence>
<keyword evidence="2" id="KW-0963">Cytoplasm</keyword>
<dbReference type="RefSeq" id="WP_160919387.1">
    <property type="nucleotide sequence ID" value="NZ_WMEY01000003.1"/>
</dbReference>
<evidence type="ECO:0000256" key="6">
    <source>
        <dbReference type="ARBA" id="ARBA00022840"/>
    </source>
</evidence>
<feature type="domain" description="Helicase ATP-binding" evidence="13">
    <location>
        <begin position="33"/>
        <end position="203"/>
    </location>
</feature>
<keyword evidence="3 11" id="KW-0547">Nucleotide-binding</keyword>
<dbReference type="GO" id="GO:0009409">
    <property type="term" value="P:response to cold"/>
    <property type="evidence" value="ECO:0007669"/>
    <property type="project" value="TreeGrafter"/>
</dbReference>
<gene>
    <name evidence="16" type="ORF">GLW07_11120</name>
</gene>
<protein>
    <recommendedName>
        <fullName evidence="9">ATP-dependent RNA helicase CshA</fullName>
        <ecNumber evidence="1">3.6.4.13</ecNumber>
    </recommendedName>
</protein>
<dbReference type="PROSITE" id="PS51192">
    <property type="entry name" value="HELICASE_ATP_BIND_1"/>
    <property type="match status" value="1"/>
</dbReference>
<dbReference type="SUPFAM" id="SSF52540">
    <property type="entry name" value="P-loop containing nucleoside triphosphate hydrolases"/>
    <property type="match status" value="1"/>
</dbReference>
<dbReference type="EMBL" id="WMEY01000003">
    <property type="protein sequence ID" value="MYL63906.1"/>
    <property type="molecule type" value="Genomic_DNA"/>
</dbReference>
<dbReference type="Pfam" id="PF00271">
    <property type="entry name" value="Helicase_C"/>
    <property type="match status" value="1"/>
</dbReference>
<keyword evidence="4 11" id="KW-0378">Hydrolase</keyword>
<evidence type="ECO:0000256" key="11">
    <source>
        <dbReference type="RuleBase" id="RU000492"/>
    </source>
</evidence>
<dbReference type="Proteomes" id="UP000447833">
    <property type="component" value="Unassembled WGS sequence"/>
</dbReference>
<comment type="similarity">
    <text evidence="7 11">Belongs to the DEAD box helicase family.</text>
</comment>
<evidence type="ECO:0000259" key="13">
    <source>
        <dbReference type="PROSITE" id="PS51192"/>
    </source>
</evidence>
<dbReference type="Gene3D" id="3.40.50.300">
    <property type="entry name" value="P-loop containing nucleotide triphosphate hydrolases"/>
    <property type="match status" value="2"/>
</dbReference>
<dbReference type="SMART" id="SM00487">
    <property type="entry name" value="DEXDc"/>
    <property type="match status" value="1"/>
</dbReference>
<evidence type="ECO:0000256" key="4">
    <source>
        <dbReference type="ARBA" id="ARBA00022801"/>
    </source>
</evidence>
<dbReference type="InterPro" id="IPR001650">
    <property type="entry name" value="Helicase_C-like"/>
</dbReference>
<feature type="domain" description="DEAD-box RNA helicase Q" evidence="15">
    <location>
        <begin position="2"/>
        <end position="30"/>
    </location>
</feature>
<evidence type="ECO:0000256" key="3">
    <source>
        <dbReference type="ARBA" id="ARBA00022741"/>
    </source>
</evidence>
<sequence length="496" mass="54767">MKKFQDLGLSNTLLEAVNQMGFEETTPIQAGTIPIALEGKDVIGQAQTGTGKTAAFGIPMIEKIDTSLSHVQGIILAPTRELAVQVAEELNRIGQAKGVRALPIYGGQSIVHQIKALKKRPQLVVATPGRLIDHMERKTIRLSEVSFVVLDEADEMLNMGFIEDIEKILKGVPNERQTLLFSATMPKRIALLAEKFMSKPETVRTKSKEMTVPSIEQHYYEVRDSKKFDILCRLLDTQSPELAIVFARTKKRVDEVSEGLKKRGYMAEGIHGDLPQGKRDQVIKQFKDSTIDIMVATDVAARGLDISGVTHVYNFDIPQDPESYVHRIGRTGRAGKSGLASTFITPREYDHLKVIEKITKKDMQKRTIPSFAEAMEGQQQMAIQQLQSTIEEQDHSVYRSSAEQLLDDHDSVTLLSAALKLLTKEPDTTPVKITEIAPLRAKKAHGRGGSGGGNRNRNRSNDRGGRKGGSGGGYRGDRSNSGGASKRRKFNDKGNK</sequence>
<feature type="domain" description="Helicase C-terminal" evidence="14">
    <location>
        <begin position="214"/>
        <end position="379"/>
    </location>
</feature>
<evidence type="ECO:0000256" key="12">
    <source>
        <dbReference type="SAM" id="MobiDB-lite"/>
    </source>
</evidence>
<dbReference type="InterPro" id="IPR011545">
    <property type="entry name" value="DEAD/DEAH_box_helicase_dom"/>
</dbReference>
<dbReference type="GO" id="GO:0005524">
    <property type="term" value="F:ATP binding"/>
    <property type="evidence" value="ECO:0007669"/>
    <property type="project" value="UniProtKB-KW"/>
</dbReference>